<reference evidence="1 2" key="1">
    <citation type="submission" date="2024-01" db="EMBL/GenBank/DDBJ databases">
        <title>The complete chloroplast genome sequence of Lithospermum erythrorhizon: insights into the phylogenetic relationship among Boraginaceae species and the maternal lineages of purple gromwells.</title>
        <authorList>
            <person name="Okada T."/>
            <person name="Watanabe K."/>
        </authorList>
    </citation>
    <scope>NUCLEOTIDE SEQUENCE [LARGE SCALE GENOMIC DNA]</scope>
</reference>
<dbReference type="Gene3D" id="2.40.50.140">
    <property type="entry name" value="Nucleic acid-binding proteins"/>
    <property type="match status" value="1"/>
</dbReference>
<evidence type="ECO:0000313" key="2">
    <source>
        <dbReference type="Proteomes" id="UP001454036"/>
    </source>
</evidence>
<protein>
    <submittedName>
        <fullName evidence="1">Uncharacterized protein</fullName>
    </submittedName>
</protein>
<proteinExistence type="predicted"/>
<gene>
    <name evidence="1" type="ORF">LIER_28075</name>
</gene>
<dbReference type="Proteomes" id="UP001454036">
    <property type="component" value="Unassembled WGS sequence"/>
</dbReference>
<dbReference type="EMBL" id="BAABME010009206">
    <property type="protein sequence ID" value="GAA0174744.1"/>
    <property type="molecule type" value="Genomic_DNA"/>
</dbReference>
<dbReference type="AlphaFoldDB" id="A0AAV3RG10"/>
<sequence>MEQNTMLIPQVNIRTRNWTSKITITEDIPALTSGTGLRIKRYILTDNEGNQIATTIFGSHIHVLAPKLQLFTVQDITNAQVRFVEPQYHIVDNQYHRRPNTNNLEIMGAVIAFEDAMNVAADGKLKRIQRFTFVDMEIVPICMTLWEEMIDSQGPVLMEAANSRAVVVAKRLSFTTYALENIPKSALFIHKHLA</sequence>
<organism evidence="1 2">
    <name type="scientific">Lithospermum erythrorhizon</name>
    <name type="common">Purple gromwell</name>
    <name type="synonym">Lithospermum officinale var. erythrorhizon</name>
    <dbReference type="NCBI Taxonomy" id="34254"/>
    <lineage>
        <taxon>Eukaryota</taxon>
        <taxon>Viridiplantae</taxon>
        <taxon>Streptophyta</taxon>
        <taxon>Embryophyta</taxon>
        <taxon>Tracheophyta</taxon>
        <taxon>Spermatophyta</taxon>
        <taxon>Magnoliopsida</taxon>
        <taxon>eudicotyledons</taxon>
        <taxon>Gunneridae</taxon>
        <taxon>Pentapetalae</taxon>
        <taxon>asterids</taxon>
        <taxon>lamiids</taxon>
        <taxon>Boraginales</taxon>
        <taxon>Boraginaceae</taxon>
        <taxon>Boraginoideae</taxon>
        <taxon>Lithospermeae</taxon>
        <taxon>Lithospermum</taxon>
    </lineage>
</organism>
<keyword evidence="2" id="KW-1185">Reference proteome</keyword>
<accession>A0AAV3RG10</accession>
<evidence type="ECO:0000313" key="1">
    <source>
        <dbReference type="EMBL" id="GAA0174744.1"/>
    </source>
</evidence>
<comment type="caution">
    <text evidence="1">The sequence shown here is derived from an EMBL/GenBank/DDBJ whole genome shotgun (WGS) entry which is preliminary data.</text>
</comment>
<name>A0AAV3RG10_LITER</name>
<dbReference type="InterPro" id="IPR012340">
    <property type="entry name" value="NA-bd_OB-fold"/>
</dbReference>